<dbReference type="PANTHER" id="PTHR24023:SF58">
    <property type="entry name" value="COLLAGEN ALPHA-1(II) CHAIN"/>
    <property type="match status" value="1"/>
</dbReference>
<keyword evidence="4" id="KW-0479">Metal-binding</keyword>
<sequence length="793" mass="84612">MEKLERADLLGQLDLQEREGNRASLVPLDSRVYLDLQAPQVKEESLVTRVSQERVVPLVLLDPEASEVSPEREVALDPKAFRDHVVSLGLQGPTQGGSPGAQGPPGLQGMPGERGASGISGPKGDRGDNGEKGPEGAPGKDGSRGLTGPIGPPGPAGPNGLKGESGPSGPTGAAGARGAPGDRGETGPPGPAGFAGPPCRGHRQCSELGGQKGDAGAPGPQGPSGAPGPQGPTGVIGPKGARGAQGAPGATGFPGAAGRVGPPGPNALLVLRGRMGLKECVGTAVLLVARETLDCVGLPEPQERRESQARMDPQVQTAPQDLRVWPDLAVLWVCRDSVERGGSLAFRDLLVNQANREVQGNLAERAPLDPMDLPAEMELLASRATVVTQDLLGLQVLRGPWGPGTRRPHRQTGRQRRVWRSRTLRASRSRWSQRHGWTSRATWRQGVCQDLPVPLVTRVLLDLPAQVEQRGPLGQWAPVGRMVRTAFLDPLDPPGLAVALEKLDLLVLLVTPAPWTAWPPGPGIDMSAFAGLSQPEKSPDPLRYMRADQASGNLRQHDAEVDATLKSLNSQIENIRSPEGSKKNPARTCRDLKLCHPEWKSGEYWIDPNQGCTVDAIKVFCNMETGETCVQPRPASIPRKNWWSSKGKERKHIYFGETMNGGYSFSYGDDSMAPNTASIQMTFLRLLSTEGSQSLTYHCRNSVAYMDQASGNLKKALLLQGSNDVELRAEGSSRFTYSVLEDGCTKHTGQWGKTVIEYKTQKTSRLPIVDIAPLDIGGADQEFGVDIGPVCFL</sequence>
<dbReference type="GO" id="GO:0046872">
    <property type="term" value="F:metal ion binding"/>
    <property type="evidence" value="ECO:0007669"/>
    <property type="project" value="UniProtKB-KW"/>
</dbReference>
<dbReference type="GO" id="GO:0005581">
    <property type="term" value="C:collagen trimer"/>
    <property type="evidence" value="ECO:0007669"/>
    <property type="project" value="UniProtKB-KW"/>
</dbReference>
<keyword evidence="13" id="KW-1185">Reference proteome</keyword>
<evidence type="ECO:0000256" key="4">
    <source>
        <dbReference type="ARBA" id="ARBA00022723"/>
    </source>
</evidence>
<dbReference type="GO" id="GO:0005615">
    <property type="term" value="C:extracellular space"/>
    <property type="evidence" value="ECO:0007669"/>
    <property type="project" value="TreeGrafter"/>
</dbReference>
<evidence type="ECO:0000256" key="10">
    <source>
        <dbReference type="SAM" id="MobiDB-lite"/>
    </source>
</evidence>
<dbReference type="Pfam" id="PF01391">
    <property type="entry name" value="Collagen"/>
    <property type="match status" value="2"/>
</dbReference>
<evidence type="ECO:0000256" key="7">
    <source>
        <dbReference type="ARBA" id="ARBA00023119"/>
    </source>
</evidence>
<evidence type="ECO:0000256" key="2">
    <source>
        <dbReference type="ARBA" id="ARBA00022525"/>
    </source>
</evidence>
<evidence type="ECO:0000256" key="6">
    <source>
        <dbReference type="ARBA" id="ARBA00022837"/>
    </source>
</evidence>
<feature type="compositionally biased region" description="Low complexity" evidence="10">
    <location>
        <begin position="158"/>
        <end position="179"/>
    </location>
</feature>
<proteinExistence type="predicted"/>
<accession>A0A9D3M1E1</accession>
<dbReference type="InterPro" id="IPR050149">
    <property type="entry name" value="Collagen_superfamily"/>
</dbReference>
<evidence type="ECO:0000256" key="3">
    <source>
        <dbReference type="ARBA" id="ARBA00022530"/>
    </source>
</evidence>
<dbReference type="FunFam" id="2.60.120.1000:FF:000001">
    <property type="entry name" value="Collagen alpha-1 type I chain"/>
    <property type="match status" value="1"/>
</dbReference>
<dbReference type="EMBL" id="JAFIRN010000012">
    <property type="protein sequence ID" value="KAG5838990.1"/>
    <property type="molecule type" value="Genomic_DNA"/>
</dbReference>
<evidence type="ECO:0000259" key="11">
    <source>
        <dbReference type="PROSITE" id="PS51461"/>
    </source>
</evidence>
<dbReference type="Pfam" id="PF01410">
    <property type="entry name" value="COLFI"/>
    <property type="match status" value="1"/>
</dbReference>
<dbReference type="GO" id="GO:0031012">
    <property type="term" value="C:extracellular matrix"/>
    <property type="evidence" value="ECO:0007669"/>
    <property type="project" value="TreeGrafter"/>
</dbReference>
<feature type="region of interest" description="Disordered" evidence="10">
    <location>
        <begin position="89"/>
        <end position="262"/>
    </location>
</feature>
<protein>
    <recommendedName>
        <fullName evidence="11">Fibrillar collagen NC1 domain-containing protein</fullName>
    </recommendedName>
</protein>
<evidence type="ECO:0000256" key="1">
    <source>
        <dbReference type="ARBA" id="ARBA00004613"/>
    </source>
</evidence>
<name>A0A9D3M1E1_ANGAN</name>
<comment type="caution">
    <text evidence="12">The sequence shown here is derived from an EMBL/GenBank/DDBJ whole genome shotgun (WGS) entry which is preliminary data.</text>
</comment>
<feature type="domain" description="Fibrillar collagen NC1" evidence="11">
    <location>
        <begin position="559"/>
        <end position="793"/>
    </location>
</feature>
<dbReference type="GO" id="GO:0030020">
    <property type="term" value="F:extracellular matrix structural constituent conferring tensile strength"/>
    <property type="evidence" value="ECO:0007669"/>
    <property type="project" value="TreeGrafter"/>
</dbReference>
<dbReference type="Proteomes" id="UP001044222">
    <property type="component" value="Chromosome 12"/>
</dbReference>
<reference evidence="12" key="1">
    <citation type="submission" date="2021-01" db="EMBL/GenBank/DDBJ databases">
        <title>A chromosome-scale assembly of European eel, Anguilla anguilla.</title>
        <authorList>
            <person name="Henkel C."/>
            <person name="Jong-Raadsen S.A."/>
            <person name="Dufour S."/>
            <person name="Weltzien F.-A."/>
            <person name="Palstra A.P."/>
            <person name="Pelster B."/>
            <person name="Spaink H.P."/>
            <person name="Van Den Thillart G.E."/>
            <person name="Jansen H."/>
            <person name="Zahm M."/>
            <person name="Klopp C."/>
            <person name="Cedric C."/>
            <person name="Louis A."/>
            <person name="Berthelot C."/>
            <person name="Parey E."/>
            <person name="Roest Crollius H."/>
            <person name="Montfort J."/>
            <person name="Robinson-Rechavi M."/>
            <person name="Bucao C."/>
            <person name="Bouchez O."/>
            <person name="Gislard M."/>
            <person name="Lluch J."/>
            <person name="Milhes M."/>
            <person name="Lampietro C."/>
            <person name="Lopez Roques C."/>
            <person name="Donnadieu C."/>
            <person name="Braasch I."/>
            <person name="Desvignes T."/>
            <person name="Postlethwait J."/>
            <person name="Bobe J."/>
            <person name="Guiguen Y."/>
            <person name="Dirks R."/>
        </authorList>
    </citation>
    <scope>NUCLEOTIDE SEQUENCE</scope>
    <source>
        <strain evidence="12">Tag_6206</strain>
        <tissue evidence="12">Liver</tissue>
    </source>
</reference>
<evidence type="ECO:0000256" key="5">
    <source>
        <dbReference type="ARBA" id="ARBA00022737"/>
    </source>
</evidence>
<keyword evidence="5" id="KW-0677">Repeat</keyword>
<keyword evidence="3" id="KW-0272">Extracellular matrix</keyword>
<dbReference type="PANTHER" id="PTHR24023">
    <property type="entry name" value="COLLAGEN ALPHA"/>
    <property type="match status" value="1"/>
</dbReference>
<dbReference type="InterPro" id="IPR008160">
    <property type="entry name" value="Collagen"/>
</dbReference>
<keyword evidence="8" id="KW-1015">Disulfide bond</keyword>
<dbReference type="GO" id="GO:0030198">
    <property type="term" value="P:extracellular matrix organization"/>
    <property type="evidence" value="ECO:0007669"/>
    <property type="project" value="TreeGrafter"/>
</dbReference>
<evidence type="ECO:0000256" key="9">
    <source>
        <dbReference type="ARBA" id="ARBA00023278"/>
    </source>
</evidence>
<dbReference type="SMART" id="SM00038">
    <property type="entry name" value="COLFI"/>
    <property type="match status" value="1"/>
</dbReference>
<dbReference type="AlphaFoldDB" id="A0A9D3M1E1"/>
<feature type="compositionally biased region" description="Basic and acidic residues" evidence="10">
    <location>
        <begin position="123"/>
        <end position="134"/>
    </location>
</feature>
<keyword evidence="7" id="KW-0176">Collagen</keyword>
<evidence type="ECO:0000313" key="13">
    <source>
        <dbReference type="Proteomes" id="UP001044222"/>
    </source>
</evidence>
<dbReference type="PROSITE" id="PS51461">
    <property type="entry name" value="NC1_FIB"/>
    <property type="match status" value="1"/>
</dbReference>
<evidence type="ECO:0000256" key="8">
    <source>
        <dbReference type="ARBA" id="ARBA00023157"/>
    </source>
</evidence>
<organism evidence="12 13">
    <name type="scientific">Anguilla anguilla</name>
    <name type="common">European freshwater eel</name>
    <name type="synonym">Muraena anguilla</name>
    <dbReference type="NCBI Taxonomy" id="7936"/>
    <lineage>
        <taxon>Eukaryota</taxon>
        <taxon>Metazoa</taxon>
        <taxon>Chordata</taxon>
        <taxon>Craniata</taxon>
        <taxon>Vertebrata</taxon>
        <taxon>Euteleostomi</taxon>
        <taxon>Actinopterygii</taxon>
        <taxon>Neopterygii</taxon>
        <taxon>Teleostei</taxon>
        <taxon>Anguilliformes</taxon>
        <taxon>Anguillidae</taxon>
        <taxon>Anguilla</taxon>
    </lineage>
</organism>
<dbReference type="Gene3D" id="2.60.120.1000">
    <property type="match status" value="1"/>
</dbReference>
<evidence type="ECO:0000313" key="12">
    <source>
        <dbReference type="EMBL" id="KAG5838990.1"/>
    </source>
</evidence>
<comment type="subcellular location">
    <subcellularLocation>
        <location evidence="1">Secreted</location>
    </subcellularLocation>
</comment>
<keyword evidence="2" id="KW-0964">Secreted</keyword>
<feature type="compositionally biased region" description="Low complexity" evidence="10">
    <location>
        <begin position="244"/>
        <end position="260"/>
    </location>
</feature>
<gene>
    <name evidence="12" type="ORF">ANANG_G00229610</name>
</gene>
<dbReference type="InterPro" id="IPR000885">
    <property type="entry name" value="Fib_collagen_C"/>
</dbReference>
<keyword evidence="9" id="KW-0379">Hydroxylation</keyword>
<keyword evidence="6" id="KW-0106">Calcium</keyword>